<reference evidence="2 3" key="1">
    <citation type="submission" date="2020-02" db="EMBL/GenBank/DDBJ databases">
        <authorList>
            <person name="Ferguson B K."/>
        </authorList>
    </citation>
    <scope>NUCLEOTIDE SEQUENCE [LARGE SCALE GENOMIC DNA]</scope>
</reference>
<dbReference type="OrthoDB" id="7700238at2759"/>
<accession>A0A6H5I0F1</accession>
<dbReference type="EMBL" id="CADCXV010000613">
    <property type="protein sequence ID" value="CAB0031069.1"/>
    <property type="molecule type" value="Genomic_DNA"/>
</dbReference>
<evidence type="ECO:0000313" key="2">
    <source>
        <dbReference type="EMBL" id="CAB0031069.1"/>
    </source>
</evidence>
<gene>
    <name evidence="2" type="ORF">TBRA_LOCUS3051</name>
</gene>
<sequence length="202" mass="22971">MRDAKRKVILFMDNAGPHPDNMQLTNVKIIFLPPNTTSVSQPLDQGIIKNFKNFKGLRNLVFLRLHYDHQCEFNEIKPEEYSRLKKSLVVRVILLVQVQILSVISSTSFTTYKPRARTSFRRNGLARTRTQISKRTCTTLCFNHKLFLAGARNFAKFRVFCARPVRVVALLAFPFCQFAENAGSSTRSTAITTTTNDPLTAA</sequence>
<feature type="domain" description="DDE-1" evidence="1">
    <location>
        <begin position="3"/>
        <end position="53"/>
    </location>
</feature>
<dbReference type="AlphaFoldDB" id="A0A6H5I0F1"/>
<dbReference type="Pfam" id="PF03184">
    <property type="entry name" value="DDE_1"/>
    <property type="match status" value="1"/>
</dbReference>
<evidence type="ECO:0000313" key="3">
    <source>
        <dbReference type="Proteomes" id="UP000479190"/>
    </source>
</evidence>
<evidence type="ECO:0000259" key="1">
    <source>
        <dbReference type="Pfam" id="PF03184"/>
    </source>
</evidence>
<dbReference type="InterPro" id="IPR004875">
    <property type="entry name" value="DDE_SF_endonuclease_dom"/>
</dbReference>
<dbReference type="Proteomes" id="UP000479190">
    <property type="component" value="Unassembled WGS sequence"/>
</dbReference>
<protein>
    <recommendedName>
        <fullName evidence="1">DDE-1 domain-containing protein</fullName>
    </recommendedName>
</protein>
<dbReference type="GO" id="GO:0003676">
    <property type="term" value="F:nucleic acid binding"/>
    <property type="evidence" value="ECO:0007669"/>
    <property type="project" value="InterPro"/>
</dbReference>
<name>A0A6H5I0F1_9HYME</name>
<keyword evidence="3" id="KW-1185">Reference proteome</keyword>
<proteinExistence type="predicted"/>
<organism evidence="2 3">
    <name type="scientific">Trichogramma brassicae</name>
    <dbReference type="NCBI Taxonomy" id="86971"/>
    <lineage>
        <taxon>Eukaryota</taxon>
        <taxon>Metazoa</taxon>
        <taxon>Ecdysozoa</taxon>
        <taxon>Arthropoda</taxon>
        <taxon>Hexapoda</taxon>
        <taxon>Insecta</taxon>
        <taxon>Pterygota</taxon>
        <taxon>Neoptera</taxon>
        <taxon>Endopterygota</taxon>
        <taxon>Hymenoptera</taxon>
        <taxon>Apocrita</taxon>
        <taxon>Proctotrupomorpha</taxon>
        <taxon>Chalcidoidea</taxon>
        <taxon>Trichogrammatidae</taxon>
        <taxon>Trichogramma</taxon>
    </lineage>
</organism>